<keyword evidence="2" id="KW-1185">Reference proteome</keyword>
<dbReference type="AlphaFoldDB" id="A0A2V5I2K7"/>
<sequence>MQATNKPQSGLEGAASILTLLETSSSIIEQLHDVFKSQKEHAYLLRNYYDHEARRRPRNMAQARDDGQPDDLRIADISPQLATMEALAQRLVGHITRARLDLLVVIQAAVANIQHSSGPDMVAHAEVVRRIDGHIQQVLGDGRGLRIAALVDDSGKKEAEAGAERATESTDVYGKKERVIENNLTQMQALQINGPVGEDRWQSLSRLVIRENRASAFSTQVNYPVSEAVVYALVLDRVVKYLCLFALLYMPFSWLFQLQG</sequence>
<proteinExistence type="predicted"/>
<dbReference type="Proteomes" id="UP000248817">
    <property type="component" value="Unassembled WGS sequence"/>
</dbReference>
<evidence type="ECO:0000313" key="1">
    <source>
        <dbReference type="EMBL" id="PYI29292.1"/>
    </source>
</evidence>
<dbReference type="EMBL" id="KZ825533">
    <property type="protein sequence ID" value="PYI29292.1"/>
    <property type="molecule type" value="Genomic_DNA"/>
</dbReference>
<name>A0A2V5I2K7_9EURO</name>
<gene>
    <name evidence="1" type="ORF">BP00DRAFT_417322</name>
</gene>
<reference evidence="1 2" key="1">
    <citation type="submission" date="2018-02" db="EMBL/GenBank/DDBJ databases">
        <title>The genomes of Aspergillus section Nigri reveals drivers in fungal speciation.</title>
        <authorList>
            <consortium name="DOE Joint Genome Institute"/>
            <person name="Vesth T.C."/>
            <person name="Nybo J."/>
            <person name="Theobald S."/>
            <person name="Brandl J."/>
            <person name="Frisvad J.C."/>
            <person name="Nielsen K.F."/>
            <person name="Lyhne E.K."/>
            <person name="Kogle M.E."/>
            <person name="Kuo A."/>
            <person name="Riley R."/>
            <person name="Clum A."/>
            <person name="Nolan M."/>
            <person name="Lipzen A."/>
            <person name="Salamov A."/>
            <person name="Henrissat B."/>
            <person name="Wiebenga A."/>
            <person name="De vries R.P."/>
            <person name="Grigoriev I.V."/>
            <person name="Mortensen U.H."/>
            <person name="Andersen M.R."/>
            <person name="Baker S.E."/>
        </authorList>
    </citation>
    <scope>NUCLEOTIDE SEQUENCE [LARGE SCALE GENOMIC DNA]</scope>
    <source>
        <strain evidence="1 2">CBS 114.80</strain>
    </source>
</reference>
<protein>
    <submittedName>
        <fullName evidence="1">Uncharacterized protein</fullName>
    </submittedName>
</protein>
<accession>A0A2V5I2K7</accession>
<organism evidence="1 2">
    <name type="scientific">Aspergillus indologenus CBS 114.80</name>
    <dbReference type="NCBI Taxonomy" id="1450541"/>
    <lineage>
        <taxon>Eukaryota</taxon>
        <taxon>Fungi</taxon>
        <taxon>Dikarya</taxon>
        <taxon>Ascomycota</taxon>
        <taxon>Pezizomycotina</taxon>
        <taxon>Eurotiomycetes</taxon>
        <taxon>Eurotiomycetidae</taxon>
        <taxon>Eurotiales</taxon>
        <taxon>Aspergillaceae</taxon>
        <taxon>Aspergillus</taxon>
        <taxon>Aspergillus subgen. Circumdati</taxon>
    </lineage>
</organism>
<evidence type="ECO:0000313" key="2">
    <source>
        <dbReference type="Proteomes" id="UP000248817"/>
    </source>
</evidence>